<dbReference type="InterPro" id="IPR013325">
    <property type="entry name" value="RNA_pol_sigma_r2"/>
</dbReference>
<dbReference type="GO" id="GO:0006352">
    <property type="term" value="P:DNA-templated transcription initiation"/>
    <property type="evidence" value="ECO:0007669"/>
    <property type="project" value="InterPro"/>
</dbReference>
<dbReference type="InterPro" id="IPR036388">
    <property type="entry name" value="WH-like_DNA-bd_sf"/>
</dbReference>
<dbReference type="EMBL" id="RJVO01000001">
    <property type="protein sequence ID" value="ROH93539.1"/>
    <property type="molecule type" value="Genomic_DNA"/>
</dbReference>
<evidence type="ECO:0000256" key="2">
    <source>
        <dbReference type="ARBA" id="ARBA00023015"/>
    </source>
</evidence>
<dbReference type="RefSeq" id="WP_123210394.1">
    <property type="nucleotide sequence ID" value="NZ_RJVO01000001.1"/>
</dbReference>
<comment type="similarity">
    <text evidence="1">Belongs to the sigma-70 factor family.</text>
</comment>
<dbReference type="CDD" id="cd06171">
    <property type="entry name" value="Sigma70_r4"/>
    <property type="match status" value="1"/>
</dbReference>
<evidence type="ECO:0000256" key="1">
    <source>
        <dbReference type="ARBA" id="ARBA00007788"/>
    </source>
</evidence>
<dbReference type="SUPFAM" id="SSF88659">
    <property type="entry name" value="Sigma3 and sigma4 domains of RNA polymerase sigma factors"/>
    <property type="match status" value="1"/>
</dbReference>
<dbReference type="Pfam" id="PF04542">
    <property type="entry name" value="Sigma70_r2"/>
    <property type="match status" value="1"/>
</dbReference>
<evidence type="ECO:0000313" key="7">
    <source>
        <dbReference type="EMBL" id="ROH93539.1"/>
    </source>
</evidence>
<dbReference type="PRINTS" id="PR00046">
    <property type="entry name" value="SIGMA70FCT"/>
</dbReference>
<dbReference type="PANTHER" id="PTHR30376">
    <property type="entry name" value="SIGMA FACTOR RPOH HEAT SHOCK RELATED"/>
    <property type="match status" value="1"/>
</dbReference>
<dbReference type="NCBIfam" id="TIGR02937">
    <property type="entry name" value="sigma70-ECF"/>
    <property type="match status" value="1"/>
</dbReference>
<dbReference type="FunFam" id="1.20.120.1810:FF:000001">
    <property type="entry name" value="RNA polymerase sigma factor RpoH"/>
    <property type="match status" value="1"/>
</dbReference>
<dbReference type="NCBIfam" id="NF005143">
    <property type="entry name" value="PRK06596.1"/>
    <property type="match status" value="1"/>
</dbReference>
<reference evidence="7 8" key="1">
    <citation type="submission" date="2018-10" db="EMBL/GenBank/DDBJ databases">
        <authorList>
            <person name="Chen W.-M."/>
        </authorList>
    </citation>
    <scope>NUCLEOTIDE SEQUENCE [LARGE SCALE GENOMIC DNA]</scope>
    <source>
        <strain evidence="7 8">THS-13</strain>
    </source>
</reference>
<dbReference type="InterPro" id="IPR000943">
    <property type="entry name" value="RNA_pol_sigma70"/>
</dbReference>
<dbReference type="Pfam" id="PF04545">
    <property type="entry name" value="Sigma70_r4"/>
    <property type="match status" value="1"/>
</dbReference>
<dbReference type="PROSITE" id="PS00715">
    <property type="entry name" value="SIGMA70_1"/>
    <property type="match status" value="1"/>
</dbReference>
<accession>A0A3N0VLB2</accession>
<dbReference type="AlphaFoldDB" id="A0A3N0VLB2"/>
<evidence type="ECO:0000313" key="8">
    <source>
        <dbReference type="Proteomes" id="UP000282106"/>
    </source>
</evidence>
<comment type="caution">
    <text evidence="7">The sequence shown here is derived from an EMBL/GenBank/DDBJ whole genome shotgun (WGS) entry which is preliminary data.</text>
</comment>
<dbReference type="PANTHER" id="PTHR30376:SF3">
    <property type="entry name" value="RNA POLYMERASE SIGMA FACTOR RPOH"/>
    <property type="match status" value="1"/>
</dbReference>
<dbReference type="Gene3D" id="1.10.10.10">
    <property type="entry name" value="Winged helix-like DNA-binding domain superfamily/Winged helix DNA-binding domain"/>
    <property type="match status" value="1"/>
</dbReference>
<evidence type="ECO:0000256" key="3">
    <source>
        <dbReference type="ARBA" id="ARBA00023082"/>
    </source>
</evidence>
<dbReference type="InterPro" id="IPR007627">
    <property type="entry name" value="RNA_pol_sigma70_r2"/>
</dbReference>
<keyword evidence="5" id="KW-0804">Transcription</keyword>
<sequence>MNSLLSRNPSQGFEAFVQAIQREPRLSPEEERCAAEDLHATGNPEAARRLVLGHLRFVVHIARGYQGYGLPLEDLVQEGNLGLMKAVQRYQPGWNVRLISYAVHWIKAQIHEYILRNFRIVRQVTTKAQRKLFFNLRKLRRDCEPLSSADAQAMATQLQVSLREVRRADALFHGGDSSLSAPDEGYAPERWLAQEGADPAEQIEAEDWQQRMQPKLRHALTELDPRSRDIVSRRELSTEKPVGLAELGKQYGVSAERVRQIEVKARQRLRRSLEPALAA</sequence>
<keyword evidence="4" id="KW-0238">DNA-binding</keyword>
<dbReference type="Proteomes" id="UP000282106">
    <property type="component" value="Unassembled WGS sequence"/>
</dbReference>
<protein>
    <submittedName>
        <fullName evidence="7">Sigma-70 family RNA polymerase sigma factor</fullName>
    </submittedName>
</protein>
<proteinExistence type="inferred from homology"/>
<dbReference type="SUPFAM" id="SSF88946">
    <property type="entry name" value="Sigma2 domain of RNA polymerase sigma factors"/>
    <property type="match status" value="1"/>
</dbReference>
<dbReference type="InterPro" id="IPR014284">
    <property type="entry name" value="RNA_pol_sigma-70_dom"/>
</dbReference>
<gene>
    <name evidence="7" type="ORF">ED208_03195</name>
</gene>
<keyword evidence="2" id="KW-0805">Transcription regulation</keyword>
<organism evidence="7 8">
    <name type="scientific">Stagnimonas aquatica</name>
    <dbReference type="NCBI Taxonomy" id="2689987"/>
    <lineage>
        <taxon>Bacteria</taxon>
        <taxon>Pseudomonadati</taxon>
        <taxon>Pseudomonadota</taxon>
        <taxon>Gammaproteobacteria</taxon>
        <taxon>Nevskiales</taxon>
        <taxon>Nevskiaceae</taxon>
        <taxon>Stagnimonas</taxon>
    </lineage>
</organism>
<dbReference type="GO" id="GO:0003677">
    <property type="term" value="F:DNA binding"/>
    <property type="evidence" value="ECO:0007669"/>
    <property type="project" value="UniProtKB-KW"/>
</dbReference>
<dbReference type="GO" id="GO:0016987">
    <property type="term" value="F:sigma factor activity"/>
    <property type="evidence" value="ECO:0007669"/>
    <property type="project" value="UniProtKB-KW"/>
</dbReference>
<feature type="domain" description="RNA polymerase sigma-70" evidence="6">
    <location>
        <begin position="74"/>
        <end position="87"/>
    </location>
</feature>
<evidence type="ECO:0000256" key="4">
    <source>
        <dbReference type="ARBA" id="ARBA00023125"/>
    </source>
</evidence>
<dbReference type="Gene3D" id="1.20.120.1810">
    <property type="match status" value="1"/>
</dbReference>
<dbReference type="InParanoid" id="A0A3N0VLB2"/>
<evidence type="ECO:0000259" key="6">
    <source>
        <dbReference type="PROSITE" id="PS00715"/>
    </source>
</evidence>
<dbReference type="InterPro" id="IPR013324">
    <property type="entry name" value="RNA_pol_sigma_r3/r4-like"/>
</dbReference>
<dbReference type="InterPro" id="IPR007630">
    <property type="entry name" value="RNA_pol_sigma70_r4"/>
</dbReference>
<keyword evidence="3" id="KW-0731">Sigma factor</keyword>
<keyword evidence="8" id="KW-1185">Reference proteome</keyword>
<evidence type="ECO:0000256" key="5">
    <source>
        <dbReference type="ARBA" id="ARBA00023163"/>
    </source>
</evidence>
<name>A0A3N0VLB2_9GAMM</name>
<dbReference type="InterPro" id="IPR050813">
    <property type="entry name" value="Sigma-70_Factor"/>
</dbReference>